<keyword evidence="2 4" id="KW-0863">Zinc-finger</keyword>
<sequence length="285" mass="32755">MELPDVGEQCSLETCKQLDFLPFTCGNCRKIFCKQHYITSAHDCTHLNEFFKKPEKTEIGELFLCNDKDCKTRSPLQLLCSSCNLHYCVIHRHHGCRDDLPKGERKKLQVEQWKKPKEQFKIAKAQIDSKVEIQLRKAEKTQLQPLAQKIRLMKLKNTALGEGKIPTTDRIYFAVHPPQQSTDLKPSPLYTSKQWSVGRTIDLFSKKMKLENKNNEKEAPKLRLFKLSDGEMVAKTTCVCIGSLIDSVLVNGDSLVLDYVNEEELNGEPKLDDDILEKYRQAVIK</sequence>
<evidence type="ECO:0000256" key="1">
    <source>
        <dbReference type="ARBA" id="ARBA00022723"/>
    </source>
</evidence>
<dbReference type="Gene3D" id="4.10.1110.10">
    <property type="entry name" value="AN1-like Zinc finger"/>
    <property type="match status" value="2"/>
</dbReference>
<organism evidence="6 7">
    <name type="scientific">Parthenolecanium corni</name>
    <dbReference type="NCBI Taxonomy" id="536013"/>
    <lineage>
        <taxon>Eukaryota</taxon>
        <taxon>Metazoa</taxon>
        <taxon>Ecdysozoa</taxon>
        <taxon>Arthropoda</taxon>
        <taxon>Hexapoda</taxon>
        <taxon>Insecta</taxon>
        <taxon>Pterygota</taxon>
        <taxon>Neoptera</taxon>
        <taxon>Paraneoptera</taxon>
        <taxon>Hemiptera</taxon>
        <taxon>Sternorrhyncha</taxon>
        <taxon>Coccoidea</taxon>
        <taxon>Coccidae</taxon>
        <taxon>Parthenolecanium</taxon>
    </lineage>
</organism>
<dbReference type="PROSITE" id="PS51039">
    <property type="entry name" value="ZF_AN1"/>
    <property type="match status" value="1"/>
</dbReference>
<dbReference type="PANTHER" id="PTHR14677:SF20">
    <property type="entry name" value="ZINC FINGER AN1-TYPE CONTAINING 2A-RELATED"/>
    <property type="match status" value="1"/>
</dbReference>
<proteinExistence type="predicted"/>
<evidence type="ECO:0000313" key="7">
    <source>
        <dbReference type="Proteomes" id="UP001367676"/>
    </source>
</evidence>
<keyword evidence="3" id="KW-0862">Zinc</keyword>
<evidence type="ECO:0000256" key="3">
    <source>
        <dbReference type="ARBA" id="ARBA00022833"/>
    </source>
</evidence>
<keyword evidence="7" id="KW-1185">Reference proteome</keyword>
<evidence type="ECO:0000256" key="2">
    <source>
        <dbReference type="ARBA" id="ARBA00022771"/>
    </source>
</evidence>
<keyword evidence="1" id="KW-0479">Metal-binding</keyword>
<evidence type="ECO:0000256" key="4">
    <source>
        <dbReference type="PROSITE-ProRule" id="PRU00449"/>
    </source>
</evidence>
<dbReference type="SUPFAM" id="SSF118310">
    <property type="entry name" value="AN1-like Zinc finger"/>
    <property type="match status" value="2"/>
</dbReference>
<dbReference type="Pfam" id="PF25327">
    <property type="entry name" value="UBL_ZFAND1"/>
    <property type="match status" value="1"/>
</dbReference>
<evidence type="ECO:0000313" key="6">
    <source>
        <dbReference type="EMBL" id="KAK7603362.1"/>
    </source>
</evidence>
<dbReference type="InterPro" id="IPR000058">
    <property type="entry name" value="Znf_AN1"/>
</dbReference>
<feature type="domain" description="AN1-type" evidence="5">
    <location>
        <begin position="4"/>
        <end position="52"/>
    </location>
</feature>
<evidence type="ECO:0000259" key="5">
    <source>
        <dbReference type="PROSITE" id="PS51039"/>
    </source>
</evidence>
<dbReference type="AlphaFoldDB" id="A0AAN9YA32"/>
<dbReference type="PANTHER" id="PTHR14677">
    <property type="entry name" value="ARSENITE INDUCUBLE RNA ASSOCIATED PROTEIN AIP-1-RELATED"/>
    <property type="match status" value="1"/>
</dbReference>
<accession>A0AAN9YA32</accession>
<dbReference type="GO" id="GO:0008270">
    <property type="term" value="F:zinc ion binding"/>
    <property type="evidence" value="ECO:0007669"/>
    <property type="project" value="UniProtKB-KW"/>
</dbReference>
<comment type="caution">
    <text evidence="6">The sequence shown here is derived from an EMBL/GenBank/DDBJ whole genome shotgun (WGS) entry which is preliminary data.</text>
</comment>
<name>A0AAN9YA32_9HEMI</name>
<dbReference type="GO" id="GO:0005737">
    <property type="term" value="C:cytoplasm"/>
    <property type="evidence" value="ECO:0007669"/>
    <property type="project" value="TreeGrafter"/>
</dbReference>
<dbReference type="InterPro" id="IPR035896">
    <property type="entry name" value="AN1-like_Znf"/>
</dbReference>
<dbReference type="SMART" id="SM00154">
    <property type="entry name" value="ZnF_AN1"/>
    <property type="match status" value="1"/>
</dbReference>
<reference evidence="6 7" key="1">
    <citation type="submission" date="2024-03" db="EMBL/GenBank/DDBJ databases">
        <title>Adaptation during the transition from Ophiocordyceps entomopathogen to insect associate is accompanied by gene loss and intensified selection.</title>
        <authorList>
            <person name="Ward C.M."/>
            <person name="Onetto C.A."/>
            <person name="Borneman A.R."/>
        </authorList>
    </citation>
    <scope>NUCLEOTIDE SEQUENCE [LARGE SCALE GENOMIC DNA]</scope>
    <source>
        <strain evidence="6">AWRI1</strain>
        <tissue evidence="6">Single Adult Female</tissue>
    </source>
</reference>
<dbReference type="Pfam" id="PF01428">
    <property type="entry name" value="zf-AN1"/>
    <property type="match status" value="1"/>
</dbReference>
<protein>
    <recommendedName>
        <fullName evidence="5">AN1-type domain-containing protein</fullName>
    </recommendedName>
</protein>
<dbReference type="EMBL" id="JBBCAQ010000006">
    <property type="protein sequence ID" value="KAK7603362.1"/>
    <property type="molecule type" value="Genomic_DNA"/>
</dbReference>
<dbReference type="Proteomes" id="UP001367676">
    <property type="component" value="Unassembled WGS sequence"/>
</dbReference>
<gene>
    <name evidence="6" type="ORF">V9T40_003361</name>
</gene>
<dbReference type="InterPro" id="IPR057358">
    <property type="entry name" value="UBL_ZFAND1-like"/>
</dbReference>